<dbReference type="EMBL" id="CP059572">
    <property type="protein sequence ID" value="QXJ25530.1"/>
    <property type="molecule type" value="Genomic_DNA"/>
</dbReference>
<reference evidence="2" key="1">
    <citation type="submission" date="2020-07" db="EMBL/GenBank/DDBJ databases">
        <authorList>
            <person name="Tarantini F.S."/>
            <person name="Hong K.W."/>
            <person name="Chan K.G."/>
        </authorList>
    </citation>
    <scope>NUCLEOTIDE SEQUENCE</scope>
    <source>
        <strain evidence="2">32-07</strain>
    </source>
</reference>
<evidence type="ECO:0000313" key="2">
    <source>
        <dbReference type="EMBL" id="QXJ25530.1"/>
    </source>
</evidence>
<evidence type="ECO:0000313" key="3">
    <source>
        <dbReference type="Proteomes" id="UP001049518"/>
    </source>
</evidence>
<feature type="region of interest" description="Disordered" evidence="1">
    <location>
        <begin position="99"/>
        <end position="118"/>
    </location>
</feature>
<feature type="compositionally biased region" description="Low complexity" evidence="1">
    <location>
        <begin position="16"/>
        <end position="39"/>
    </location>
</feature>
<feature type="compositionally biased region" description="Basic and acidic residues" evidence="1">
    <location>
        <begin position="1"/>
        <end position="15"/>
    </location>
</feature>
<evidence type="ECO:0000256" key="1">
    <source>
        <dbReference type="SAM" id="MobiDB-lite"/>
    </source>
</evidence>
<dbReference type="Proteomes" id="UP001049518">
    <property type="component" value="Chromosome"/>
</dbReference>
<feature type="region of interest" description="Disordered" evidence="1">
    <location>
        <begin position="1"/>
        <end position="41"/>
    </location>
</feature>
<protein>
    <recommendedName>
        <fullName evidence="4">DUF222 domain-containing protein</fullName>
    </recommendedName>
</protein>
<keyword evidence="3" id="KW-1185">Reference proteome</keyword>
<organism evidence="2 3">
    <name type="scientific">Actinomadura graeca</name>
    <dbReference type="NCBI Taxonomy" id="2750812"/>
    <lineage>
        <taxon>Bacteria</taxon>
        <taxon>Bacillati</taxon>
        <taxon>Actinomycetota</taxon>
        <taxon>Actinomycetes</taxon>
        <taxon>Streptosporangiales</taxon>
        <taxon>Thermomonosporaceae</taxon>
        <taxon>Actinomadura</taxon>
    </lineage>
</organism>
<sequence length="231" mass="25305">MRQDKPTSRPWEEAGRGPAAARRPGGRDTGVTTGVTTGVKDARDEAARALAALDTAYRRSVRARRAGDGVPPAMDDGRLTEAAHALAQAARDLARTLHVQDRPAARPSAPSRARRPADNEPLVTLDLAHRIGPGWRLCQFTHADRDAHRWHVRHDGHVAGIVTHYLNLRGERAGWEAHDARGFRLRPGTGHTSGRPPAHLWETRVAAVRAVADVHPCPEPRPPTPRGRRRS</sequence>
<evidence type="ECO:0008006" key="4">
    <source>
        <dbReference type="Google" id="ProtNLM"/>
    </source>
</evidence>
<proteinExistence type="predicted"/>
<name>A0ABX8R389_9ACTN</name>
<accession>A0ABX8R389</accession>
<dbReference type="RefSeq" id="WP_231331608.1">
    <property type="nucleotide sequence ID" value="NZ_CP059572.1"/>
</dbReference>
<gene>
    <name evidence="2" type="ORF">AGRA3207_007037</name>
</gene>